<sequence length="446" mass="50272">MDAFRQAIPGPLQSLTIRQCCWADIETTIPALAAWIADETEIQSITLHSNSFKMSQYQPPQREWPAVHLNRLVTAIQPTTRVSLGPEFFTGTAGEQAMRVVCEACTSLHLCGDGLDPRGNNNDDNDSNAIHLQGLYQGLTIPNCPVQSLCLQGMELLHNDSSFTTLVNAVLVCPTLQHLEVSCGALRHASCETLVHLLQDDTHLVTLDLHQCIFLASLLVPQAERMGKALMHHTTLQVLRFRHIHLTDTLAIPLFTALQSNTMLRELDVTTCNLWDRWAPNTPTQQGYRALMQVLPGLSALQRLYLGTDFYFPHEHDSFYFDDTTTIQDDEHNSNDVVDDSYIHDMARAIYQNVSIIEYGGGNSTHGKRRYGPWSILIPACMERNKAIQIVERMLNLQPEQHEEWPRSVWQAAVEHMAQGSSMRQSALFRLLQRFLVDPSIHSDEG</sequence>
<evidence type="ECO:0000313" key="1">
    <source>
        <dbReference type="EMBL" id="CAE0409957.1"/>
    </source>
</evidence>
<accession>A0A7S3L391</accession>
<name>A0A7S3L391_9STRA</name>
<reference evidence="1" key="1">
    <citation type="submission" date="2021-01" db="EMBL/GenBank/DDBJ databases">
        <authorList>
            <person name="Corre E."/>
            <person name="Pelletier E."/>
            <person name="Niang G."/>
            <person name="Scheremetjew M."/>
            <person name="Finn R."/>
            <person name="Kale V."/>
            <person name="Holt S."/>
            <person name="Cochrane G."/>
            <person name="Meng A."/>
            <person name="Brown T."/>
            <person name="Cohen L."/>
        </authorList>
    </citation>
    <scope>NUCLEOTIDE SEQUENCE</scope>
    <source>
        <strain evidence="1">CCMP127</strain>
    </source>
</reference>
<protein>
    <submittedName>
        <fullName evidence="1">Uncharacterized protein</fullName>
    </submittedName>
</protein>
<dbReference type="Gene3D" id="3.80.10.10">
    <property type="entry name" value="Ribonuclease Inhibitor"/>
    <property type="match status" value="1"/>
</dbReference>
<organism evidence="1">
    <name type="scientific">Amphora coffeiformis</name>
    <dbReference type="NCBI Taxonomy" id="265554"/>
    <lineage>
        <taxon>Eukaryota</taxon>
        <taxon>Sar</taxon>
        <taxon>Stramenopiles</taxon>
        <taxon>Ochrophyta</taxon>
        <taxon>Bacillariophyta</taxon>
        <taxon>Bacillariophyceae</taxon>
        <taxon>Bacillariophycidae</taxon>
        <taxon>Thalassiophysales</taxon>
        <taxon>Catenulaceae</taxon>
        <taxon>Amphora</taxon>
    </lineage>
</organism>
<dbReference type="InterPro" id="IPR032675">
    <property type="entry name" value="LRR_dom_sf"/>
</dbReference>
<dbReference type="EMBL" id="HBIM01008882">
    <property type="protein sequence ID" value="CAE0409957.1"/>
    <property type="molecule type" value="Transcribed_RNA"/>
</dbReference>
<dbReference type="AlphaFoldDB" id="A0A7S3L391"/>
<proteinExistence type="predicted"/>
<dbReference type="SUPFAM" id="SSF52047">
    <property type="entry name" value="RNI-like"/>
    <property type="match status" value="1"/>
</dbReference>
<gene>
    <name evidence="1" type="ORF">ACOF00016_LOCUS7527</name>
</gene>